<organism evidence="1 2">
    <name type="scientific">Pseudomonas triclosanedens</name>
    <dbReference type="NCBI Taxonomy" id="2961893"/>
    <lineage>
        <taxon>Bacteria</taxon>
        <taxon>Pseudomonadati</taxon>
        <taxon>Pseudomonadota</taxon>
        <taxon>Gammaproteobacteria</taxon>
        <taxon>Pseudomonadales</taxon>
        <taxon>Pseudomonadaceae</taxon>
        <taxon>Pseudomonas</taxon>
    </lineage>
</organism>
<evidence type="ECO:0000313" key="2">
    <source>
        <dbReference type="Proteomes" id="UP001163624"/>
    </source>
</evidence>
<keyword evidence="2" id="KW-1185">Reference proteome</keyword>
<dbReference type="EMBL" id="CP113432">
    <property type="protein sequence ID" value="WAI47821.1"/>
    <property type="molecule type" value="Genomic_DNA"/>
</dbReference>
<dbReference type="InterPro" id="IPR025516">
    <property type="entry name" value="DUF4404"/>
</dbReference>
<name>A0ABY6ZSQ3_9PSED</name>
<dbReference type="Proteomes" id="UP001163624">
    <property type="component" value="Chromosome"/>
</dbReference>
<gene>
    <name evidence="1" type="ORF">OU419_18825</name>
</gene>
<evidence type="ECO:0000313" key="1">
    <source>
        <dbReference type="EMBL" id="WAI47821.1"/>
    </source>
</evidence>
<reference evidence="1" key="1">
    <citation type="submission" date="2022-11" db="EMBL/GenBank/DDBJ databases">
        <title>Pseudomonas triclosanedens sp. nov., a triclosan degrader isolated from activated sludge.</title>
        <authorList>
            <person name="Yin Y."/>
            <person name="Lu Z."/>
        </authorList>
    </citation>
    <scope>NUCLEOTIDE SEQUENCE</scope>
    <source>
        <strain evidence="1">ZM23</strain>
    </source>
</reference>
<proteinExistence type="predicted"/>
<accession>A0ABY6ZSQ3</accession>
<sequence length="87" mass="9852">MPTQRLQEELQALRDQLERQPPLNTEERESLQALIKDIEMQMATEEALADETLTDSINLAVERFEASHPMLAGTLRSIMQSLANMGI</sequence>
<dbReference type="RefSeq" id="WP_254475912.1">
    <property type="nucleotide sequence ID" value="NZ_CP113432.1"/>
</dbReference>
<protein>
    <submittedName>
        <fullName evidence="1">DUF4404 family protein</fullName>
    </submittedName>
</protein>
<dbReference type="Pfam" id="PF14357">
    <property type="entry name" value="DUF4404"/>
    <property type="match status" value="1"/>
</dbReference>